<dbReference type="Pfam" id="PF13692">
    <property type="entry name" value="Glyco_trans_1_4"/>
    <property type="match status" value="1"/>
</dbReference>
<keyword evidence="1" id="KW-0808">Transferase</keyword>
<reference evidence="1 2" key="1">
    <citation type="submission" date="2017-08" db="EMBL/GenBank/DDBJ databases">
        <title>Infants hospitalized years apart are colonized by the same room-sourced microbial strains.</title>
        <authorList>
            <person name="Brooks B."/>
            <person name="Olm M.R."/>
            <person name="Firek B.A."/>
            <person name="Baker R."/>
            <person name="Thomas B.C."/>
            <person name="Morowitz M.J."/>
            <person name="Banfield J.F."/>
        </authorList>
    </citation>
    <scope>NUCLEOTIDE SEQUENCE [LARGE SCALE GENOMIC DNA]</scope>
    <source>
        <strain evidence="1">S2_018_000_R3_119</strain>
    </source>
</reference>
<comment type="caution">
    <text evidence="1">The sequence shown here is derived from an EMBL/GenBank/DDBJ whole genome shotgun (WGS) entry which is preliminary data.</text>
</comment>
<dbReference type="EMBL" id="QFMX01000166">
    <property type="protein sequence ID" value="PZO69378.1"/>
    <property type="molecule type" value="Genomic_DNA"/>
</dbReference>
<name>A0A2W5ANA9_9SPHN</name>
<accession>A0A2W5ANA9</accession>
<proteinExistence type="predicted"/>
<dbReference type="GO" id="GO:0016740">
    <property type="term" value="F:transferase activity"/>
    <property type="evidence" value="ECO:0007669"/>
    <property type="project" value="UniProtKB-KW"/>
</dbReference>
<feature type="non-terminal residue" evidence="1">
    <location>
        <position position="1"/>
    </location>
</feature>
<dbReference type="AlphaFoldDB" id="A0A2W5ANA9"/>
<dbReference type="SUPFAM" id="SSF53756">
    <property type="entry name" value="UDP-Glycosyltransferase/glycogen phosphorylase"/>
    <property type="match status" value="1"/>
</dbReference>
<sequence length="364" mass="40121">YPRANDIIQAFERQGAHVTLFPMFQHDESWDGVRRCIPPGVEVVLEGEAALLGAFLRERAGCFDAIFVSRPHNMQVLREALDREPTLRGDALLIYDAEALFAPRDALKAEILGSPLGAAEVQARLESEVSLVRGSDLVLSVSPLERDLFRKKGVADVRLLGHAVEIDPTEAPFGKRPDFLFLGAVHDDDSPNADSILWFARDVLPYIRRELGQSVRLKVVGLVQAPAVLELDGVDLELLGRLDDVRPAFETARVVVIPTRYAAGIPHKAHHAASLGVPIVATELIARQLGWQDGRDLMASSDALGFAQACIELYRNETLWTELRTQSIERVREDCSEGAFDRSIRDVLTLVTEPAAKRPAGENS</sequence>
<gene>
    <name evidence="1" type="ORF">DI640_15385</name>
</gene>
<dbReference type="Gene3D" id="3.40.50.2000">
    <property type="entry name" value="Glycogen Phosphorylase B"/>
    <property type="match status" value="1"/>
</dbReference>
<organism evidence="1 2">
    <name type="scientific">Sphingomonas taxi</name>
    <dbReference type="NCBI Taxonomy" id="1549858"/>
    <lineage>
        <taxon>Bacteria</taxon>
        <taxon>Pseudomonadati</taxon>
        <taxon>Pseudomonadota</taxon>
        <taxon>Alphaproteobacteria</taxon>
        <taxon>Sphingomonadales</taxon>
        <taxon>Sphingomonadaceae</taxon>
        <taxon>Sphingomonas</taxon>
    </lineage>
</organism>
<evidence type="ECO:0000313" key="1">
    <source>
        <dbReference type="EMBL" id="PZO69378.1"/>
    </source>
</evidence>
<feature type="non-terminal residue" evidence="1">
    <location>
        <position position="364"/>
    </location>
</feature>
<protein>
    <submittedName>
        <fullName evidence="1">Glycosyl transferase</fullName>
    </submittedName>
</protein>
<evidence type="ECO:0000313" key="2">
    <source>
        <dbReference type="Proteomes" id="UP000249555"/>
    </source>
</evidence>
<dbReference type="Proteomes" id="UP000249555">
    <property type="component" value="Unassembled WGS sequence"/>
</dbReference>